<dbReference type="AlphaFoldDB" id="A0AAV2ANE3"/>
<reference evidence="1 2" key="1">
    <citation type="submission" date="2024-04" db="EMBL/GenBank/DDBJ databases">
        <authorList>
            <person name="Rising A."/>
            <person name="Reimegard J."/>
            <person name="Sonavane S."/>
            <person name="Akerstrom W."/>
            <person name="Nylinder S."/>
            <person name="Hedman E."/>
            <person name="Kallberg Y."/>
        </authorList>
    </citation>
    <scope>NUCLEOTIDE SEQUENCE [LARGE SCALE GENOMIC DNA]</scope>
</reference>
<accession>A0AAV2ANE3</accession>
<sequence>MAAIYCLLSQLPSTCSCGYHEDKWLKYMFNLKN</sequence>
<gene>
    <name evidence="1" type="ORF">LARSCL_LOCUS13705</name>
</gene>
<name>A0AAV2ANE3_9ARAC</name>
<proteinExistence type="predicted"/>
<dbReference type="Proteomes" id="UP001497382">
    <property type="component" value="Unassembled WGS sequence"/>
</dbReference>
<dbReference type="EMBL" id="CAXIEN010000190">
    <property type="protein sequence ID" value="CAL1285431.1"/>
    <property type="molecule type" value="Genomic_DNA"/>
</dbReference>
<evidence type="ECO:0000313" key="2">
    <source>
        <dbReference type="Proteomes" id="UP001497382"/>
    </source>
</evidence>
<evidence type="ECO:0000313" key="1">
    <source>
        <dbReference type="EMBL" id="CAL1285431.1"/>
    </source>
</evidence>
<comment type="caution">
    <text evidence="1">The sequence shown here is derived from an EMBL/GenBank/DDBJ whole genome shotgun (WGS) entry which is preliminary data.</text>
</comment>
<organism evidence="1 2">
    <name type="scientific">Larinioides sclopetarius</name>
    <dbReference type="NCBI Taxonomy" id="280406"/>
    <lineage>
        <taxon>Eukaryota</taxon>
        <taxon>Metazoa</taxon>
        <taxon>Ecdysozoa</taxon>
        <taxon>Arthropoda</taxon>
        <taxon>Chelicerata</taxon>
        <taxon>Arachnida</taxon>
        <taxon>Araneae</taxon>
        <taxon>Araneomorphae</taxon>
        <taxon>Entelegynae</taxon>
        <taxon>Araneoidea</taxon>
        <taxon>Araneidae</taxon>
        <taxon>Larinioides</taxon>
    </lineage>
</organism>
<protein>
    <submittedName>
        <fullName evidence="1">Uncharacterized protein</fullName>
    </submittedName>
</protein>
<keyword evidence="2" id="KW-1185">Reference proteome</keyword>